<reference evidence="4 5" key="3">
    <citation type="journal article" date="2017" name="G3 (Bethesda)">
        <title>Comparative analysis highlights variable genome content of wheat rusts and divergence of the mating loci.</title>
        <authorList>
            <person name="Cuomo C.A."/>
            <person name="Bakkeren G."/>
            <person name="Khalil H.B."/>
            <person name="Panwar V."/>
            <person name="Joly D."/>
            <person name="Linning R."/>
            <person name="Sakthikumar S."/>
            <person name="Song X."/>
            <person name="Adiconis X."/>
            <person name="Fan L."/>
            <person name="Goldberg J.M."/>
            <person name="Levin J.Z."/>
            <person name="Young S."/>
            <person name="Zeng Q."/>
            <person name="Anikster Y."/>
            <person name="Bruce M."/>
            <person name="Wang M."/>
            <person name="Yin C."/>
            <person name="McCallum B."/>
            <person name="Szabo L.J."/>
            <person name="Hulbert S."/>
            <person name="Chen X."/>
            <person name="Fellers J.P."/>
        </authorList>
    </citation>
    <scope>NUCLEOTIDE SEQUENCE</scope>
    <source>
        <strain evidence="4">isolate 1-1 / race 1 (BBBD)</strain>
        <strain evidence="5">Isolate 1-1 / race 1 (BBBD)</strain>
    </source>
</reference>
<sequence>MASRTHRGIHPITTIDAGTRTQTHAERSNTALDELIRQAGLHRATTHRIHPSGRRPPQDSAVDQPGQPDTLLSKETIKAGAIAAAVPQVSIQVAKCIEIHPAARYLDLDDHQPGLNHHPVRISSSSRSSSWPATFPFLIIIIILVWKISFNGPPPSGPLFILSTVLPLTFSAN</sequence>
<reference evidence="3" key="2">
    <citation type="submission" date="2016-05" db="EMBL/GenBank/DDBJ databases">
        <title>Comparative analysis highlights variable genome content of wheat rusts and divergence of the mating loci.</title>
        <authorList>
            <person name="Cuomo C.A."/>
            <person name="Bakkeren G."/>
            <person name="Szabo L."/>
            <person name="Khalil H."/>
            <person name="Joly D."/>
            <person name="Goldberg J."/>
            <person name="Young S."/>
            <person name="Zeng Q."/>
            <person name="Fellers J."/>
        </authorList>
    </citation>
    <scope>NUCLEOTIDE SEQUENCE [LARGE SCALE GENOMIC DNA]</scope>
    <source>
        <strain evidence="3">1-1 BBBD Race 1</strain>
    </source>
</reference>
<gene>
    <name evidence="3" type="ORF">PTTG_07971</name>
</gene>
<name>A0A0C4F4D1_PUCT1</name>
<accession>A0A0C4F4D1</accession>
<reference evidence="4" key="4">
    <citation type="submission" date="2025-05" db="UniProtKB">
        <authorList>
            <consortium name="EnsemblFungi"/>
        </authorList>
    </citation>
    <scope>IDENTIFICATION</scope>
    <source>
        <strain evidence="4">isolate 1-1 / race 1 (BBBD)</strain>
    </source>
</reference>
<organism evidence="3">
    <name type="scientific">Puccinia triticina (isolate 1-1 / race 1 (BBBD))</name>
    <name type="common">Brown leaf rust fungus</name>
    <dbReference type="NCBI Taxonomy" id="630390"/>
    <lineage>
        <taxon>Eukaryota</taxon>
        <taxon>Fungi</taxon>
        <taxon>Dikarya</taxon>
        <taxon>Basidiomycota</taxon>
        <taxon>Pucciniomycotina</taxon>
        <taxon>Pucciniomycetes</taxon>
        <taxon>Pucciniales</taxon>
        <taxon>Pucciniaceae</taxon>
        <taxon>Puccinia</taxon>
    </lineage>
</organism>
<dbReference type="EMBL" id="ADAS02000064">
    <property type="protein sequence ID" value="OAV92431.1"/>
    <property type="molecule type" value="Genomic_DNA"/>
</dbReference>
<protein>
    <submittedName>
        <fullName evidence="3 4">Uncharacterized protein</fullName>
    </submittedName>
</protein>
<evidence type="ECO:0000313" key="3">
    <source>
        <dbReference type="EMBL" id="OAV92431.1"/>
    </source>
</evidence>
<dbReference type="EnsemblFungi" id="PTTG_07971-t43_1">
    <property type="protein sequence ID" value="PTTG_07971-t43_1-p1"/>
    <property type="gene ID" value="PTTG_07971"/>
</dbReference>
<keyword evidence="2" id="KW-0812">Transmembrane</keyword>
<feature type="region of interest" description="Disordered" evidence="1">
    <location>
        <begin position="45"/>
        <end position="70"/>
    </location>
</feature>
<keyword evidence="5" id="KW-1185">Reference proteome</keyword>
<feature type="transmembrane region" description="Helical" evidence="2">
    <location>
        <begin position="131"/>
        <end position="150"/>
    </location>
</feature>
<keyword evidence="2" id="KW-0472">Membrane</keyword>
<dbReference type="AlphaFoldDB" id="A0A0C4F4D1"/>
<evidence type="ECO:0000256" key="2">
    <source>
        <dbReference type="SAM" id="Phobius"/>
    </source>
</evidence>
<feature type="region of interest" description="Disordered" evidence="1">
    <location>
        <begin position="1"/>
        <end position="27"/>
    </location>
</feature>
<keyword evidence="2" id="KW-1133">Transmembrane helix</keyword>
<evidence type="ECO:0000313" key="4">
    <source>
        <dbReference type="EnsemblFungi" id="PTTG_07971-t43_1-p1"/>
    </source>
</evidence>
<evidence type="ECO:0000313" key="5">
    <source>
        <dbReference type="Proteomes" id="UP000005240"/>
    </source>
</evidence>
<proteinExistence type="predicted"/>
<reference evidence="3" key="1">
    <citation type="submission" date="2009-11" db="EMBL/GenBank/DDBJ databases">
        <authorList>
            <consortium name="The Broad Institute Genome Sequencing Platform"/>
            <person name="Ward D."/>
            <person name="Feldgarden M."/>
            <person name="Earl A."/>
            <person name="Young S.K."/>
            <person name="Zeng Q."/>
            <person name="Koehrsen M."/>
            <person name="Alvarado L."/>
            <person name="Berlin A."/>
            <person name="Bochicchio J."/>
            <person name="Borenstein D."/>
            <person name="Chapman S.B."/>
            <person name="Chen Z."/>
            <person name="Engels R."/>
            <person name="Freedman E."/>
            <person name="Gellesch M."/>
            <person name="Goldberg J."/>
            <person name="Griggs A."/>
            <person name="Gujja S."/>
            <person name="Heilman E."/>
            <person name="Heiman D."/>
            <person name="Hepburn T."/>
            <person name="Howarth C."/>
            <person name="Jen D."/>
            <person name="Larson L."/>
            <person name="Lewis B."/>
            <person name="Mehta T."/>
            <person name="Park D."/>
            <person name="Pearson M."/>
            <person name="Roberts A."/>
            <person name="Saif S."/>
            <person name="Shea T."/>
            <person name="Shenoy N."/>
            <person name="Sisk P."/>
            <person name="Stolte C."/>
            <person name="Sykes S."/>
            <person name="Thomson T."/>
            <person name="Walk T."/>
            <person name="White J."/>
            <person name="Yandava C."/>
            <person name="Izard J."/>
            <person name="Baranova O.V."/>
            <person name="Blanton J.M."/>
            <person name="Tanner A.C."/>
            <person name="Dewhirst F.E."/>
            <person name="Haas B."/>
            <person name="Nusbaum C."/>
            <person name="Birren B."/>
        </authorList>
    </citation>
    <scope>NUCLEOTIDE SEQUENCE [LARGE SCALE GENOMIC DNA]</scope>
    <source>
        <strain evidence="3">1-1 BBBD Race 1</strain>
    </source>
</reference>
<dbReference type="VEuPathDB" id="FungiDB:PTTG_07971"/>
<dbReference type="Proteomes" id="UP000005240">
    <property type="component" value="Unassembled WGS sequence"/>
</dbReference>
<evidence type="ECO:0000256" key="1">
    <source>
        <dbReference type="SAM" id="MobiDB-lite"/>
    </source>
</evidence>